<proteinExistence type="inferred from homology"/>
<dbReference type="InterPro" id="IPR038765">
    <property type="entry name" value="Papain-like_cys_pep_sf"/>
</dbReference>
<evidence type="ECO:0000256" key="2">
    <source>
        <dbReference type="ARBA" id="ARBA00022670"/>
    </source>
</evidence>
<organism evidence="6 7">
    <name type="scientific">Flavimobilis marinus</name>
    <dbReference type="NCBI Taxonomy" id="285351"/>
    <lineage>
        <taxon>Bacteria</taxon>
        <taxon>Bacillati</taxon>
        <taxon>Actinomycetota</taxon>
        <taxon>Actinomycetes</taxon>
        <taxon>Micrococcales</taxon>
        <taxon>Jonesiaceae</taxon>
        <taxon>Flavimobilis</taxon>
    </lineage>
</organism>
<dbReference type="InterPro" id="IPR051794">
    <property type="entry name" value="PG_Endopeptidase_C40"/>
</dbReference>
<dbReference type="STRING" id="285351.SAMN04488035_1892"/>
<dbReference type="EMBL" id="FONZ01000003">
    <property type="protein sequence ID" value="SFF19148.1"/>
    <property type="molecule type" value="Genomic_DNA"/>
</dbReference>
<gene>
    <name evidence="6" type="ORF">SAMN04488035_1892</name>
</gene>
<dbReference type="GO" id="GO:0008234">
    <property type="term" value="F:cysteine-type peptidase activity"/>
    <property type="evidence" value="ECO:0007669"/>
    <property type="project" value="UniProtKB-KW"/>
</dbReference>
<dbReference type="Gene3D" id="3.90.1720.10">
    <property type="entry name" value="endopeptidase domain like (from Nostoc punctiforme)"/>
    <property type="match status" value="1"/>
</dbReference>
<keyword evidence="7" id="KW-1185">Reference proteome</keyword>
<evidence type="ECO:0000256" key="3">
    <source>
        <dbReference type="ARBA" id="ARBA00022801"/>
    </source>
</evidence>
<evidence type="ECO:0000313" key="7">
    <source>
        <dbReference type="Proteomes" id="UP000198520"/>
    </source>
</evidence>
<evidence type="ECO:0000256" key="4">
    <source>
        <dbReference type="ARBA" id="ARBA00022807"/>
    </source>
</evidence>
<dbReference type="SUPFAM" id="SSF54001">
    <property type="entry name" value="Cysteine proteinases"/>
    <property type="match status" value="1"/>
</dbReference>
<keyword evidence="3 6" id="KW-0378">Hydrolase</keyword>
<accession>A0A1I2GPF3</accession>
<dbReference type="PANTHER" id="PTHR47359:SF3">
    <property type="entry name" value="NLP_P60 DOMAIN-CONTAINING PROTEIN-RELATED"/>
    <property type="match status" value="1"/>
</dbReference>
<evidence type="ECO:0000256" key="1">
    <source>
        <dbReference type="ARBA" id="ARBA00007074"/>
    </source>
</evidence>
<keyword evidence="2" id="KW-0645">Protease</keyword>
<evidence type="ECO:0000259" key="5">
    <source>
        <dbReference type="PROSITE" id="PS51935"/>
    </source>
</evidence>
<dbReference type="AlphaFoldDB" id="A0A1I2GPF3"/>
<evidence type="ECO:0000313" key="6">
    <source>
        <dbReference type="EMBL" id="SFF19148.1"/>
    </source>
</evidence>
<dbReference type="PANTHER" id="PTHR47359">
    <property type="entry name" value="PEPTIDOGLYCAN DL-ENDOPEPTIDASE CWLO"/>
    <property type="match status" value="1"/>
</dbReference>
<dbReference type="GO" id="GO:0006508">
    <property type="term" value="P:proteolysis"/>
    <property type="evidence" value="ECO:0007669"/>
    <property type="project" value="UniProtKB-KW"/>
</dbReference>
<name>A0A1I2GPF3_9MICO</name>
<dbReference type="PROSITE" id="PS51935">
    <property type="entry name" value="NLPC_P60"/>
    <property type="match status" value="1"/>
</dbReference>
<dbReference type="Proteomes" id="UP000198520">
    <property type="component" value="Unassembled WGS sequence"/>
</dbReference>
<comment type="similarity">
    <text evidence="1">Belongs to the peptidase C40 family.</text>
</comment>
<dbReference type="OrthoDB" id="9815778at2"/>
<sequence length="257" mass="25599">MNGIDGVLARIQSIESQIGQVSPTTIAALPVLGGAAPSALAGGTGGASGAAAGAPASDLFAQTLAALDPSAVTSATVPTASTAPTDRVPGAVEDTTGLLSSSATADDLIARARTYLGVPYVWGGESRSGMDCSGLVQRSLADLGVDIKRTARQQGTEGRAVGSMDAALPGDLLIFDGGTHVGIYLGDGRMIDAPYAGRNVTERDVYETPTAIRRILPQTDQTVAAAAPALAAPAAADPGLSADVQRMALDMLIGASA</sequence>
<keyword evidence="4" id="KW-0788">Thiol protease</keyword>
<reference evidence="7" key="1">
    <citation type="submission" date="2016-10" db="EMBL/GenBank/DDBJ databases">
        <authorList>
            <person name="Varghese N."/>
            <person name="Submissions S."/>
        </authorList>
    </citation>
    <scope>NUCLEOTIDE SEQUENCE [LARGE SCALE GENOMIC DNA]</scope>
    <source>
        <strain evidence="7">DSM 19083</strain>
    </source>
</reference>
<protein>
    <submittedName>
        <fullName evidence="6">Cell wall-associated hydrolase, NlpC family</fullName>
    </submittedName>
</protein>
<dbReference type="Pfam" id="PF00877">
    <property type="entry name" value="NLPC_P60"/>
    <property type="match status" value="1"/>
</dbReference>
<dbReference type="InterPro" id="IPR000064">
    <property type="entry name" value="NLP_P60_dom"/>
</dbReference>
<feature type="domain" description="NlpC/P60" evidence="5">
    <location>
        <begin position="102"/>
        <end position="223"/>
    </location>
</feature>
<dbReference type="RefSeq" id="WP_093377801.1">
    <property type="nucleotide sequence ID" value="NZ_BNAN01000003.1"/>
</dbReference>